<dbReference type="EMBL" id="JAEUBE010000137">
    <property type="protein sequence ID" value="KAH3669342.1"/>
    <property type="molecule type" value="Genomic_DNA"/>
</dbReference>
<organism evidence="2 3">
    <name type="scientific">Ogataea philodendri</name>
    <dbReference type="NCBI Taxonomy" id="1378263"/>
    <lineage>
        <taxon>Eukaryota</taxon>
        <taxon>Fungi</taxon>
        <taxon>Dikarya</taxon>
        <taxon>Ascomycota</taxon>
        <taxon>Saccharomycotina</taxon>
        <taxon>Pichiomycetes</taxon>
        <taxon>Pichiales</taxon>
        <taxon>Pichiaceae</taxon>
        <taxon>Ogataea</taxon>
    </lineage>
</organism>
<reference evidence="2" key="1">
    <citation type="journal article" date="2021" name="Open Biol.">
        <title>Shared evolutionary footprints suggest mitochondrial oxidative damage underlies multiple complex I losses in fungi.</title>
        <authorList>
            <person name="Schikora-Tamarit M.A."/>
            <person name="Marcet-Houben M."/>
            <person name="Nosek J."/>
            <person name="Gabaldon T."/>
        </authorList>
    </citation>
    <scope>NUCLEOTIDE SEQUENCE</scope>
    <source>
        <strain evidence="2">CBS6075</strain>
    </source>
</reference>
<keyword evidence="3" id="KW-1185">Reference proteome</keyword>
<evidence type="ECO:0000256" key="1">
    <source>
        <dbReference type="SAM" id="SignalP"/>
    </source>
</evidence>
<reference evidence="2" key="2">
    <citation type="submission" date="2021-01" db="EMBL/GenBank/DDBJ databases">
        <authorList>
            <person name="Schikora-Tamarit M.A."/>
        </authorList>
    </citation>
    <scope>NUCLEOTIDE SEQUENCE</scope>
    <source>
        <strain evidence="2">CBS6075</strain>
    </source>
</reference>
<comment type="caution">
    <text evidence="2">The sequence shown here is derived from an EMBL/GenBank/DDBJ whole genome shotgun (WGS) entry which is preliminary data.</text>
</comment>
<protein>
    <submittedName>
        <fullName evidence="2">Uncharacterized protein</fullName>
    </submittedName>
</protein>
<sequence>MALSAFTLVTWFLATMSAFFSTLIAKYSPVSRSRPEEDDEGISVDRNKGEEIGVLDPEPELTLGCLACDLEFLCIELSGNIIPGDKGRRGELYEGDAARWIVFTDSSPETLITGVERASDAGDDVRVLNDPDIGSPSSIDIGPNSFVGLGD</sequence>
<feature type="chain" id="PRO_5040182862" evidence="1">
    <location>
        <begin position="19"/>
        <end position="151"/>
    </location>
</feature>
<proteinExistence type="predicted"/>
<gene>
    <name evidence="2" type="ORF">OGAPHI_001463</name>
</gene>
<dbReference type="RefSeq" id="XP_046063605.1">
    <property type="nucleotide sequence ID" value="XM_046202227.1"/>
</dbReference>
<dbReference type="GeneID" id="70233431"/>
<dbReference type="Proteomes" id="UP000769157">
    <property type="component" value="Unassembled WGS sequence"/>
</dbReference>
<accession>A0A9P8PDK6</accession>
<evidence type="ECO:0000313" key="2">
    <source>
        <dbReference type="EMBL" id="KAH3669342.1"/>
    </source>
</evidence>
<dbReference type="AlphaFoldDB" id="A0A9P8PDK6"/>
<keyword evidence="1" id="KW-0732">Signal</keyword>
<feature type="signal peptide" evidence="1">
    <location>
        <begin position="1"/>
        <end position="18"/>
    </location>
</feature>
<evidence type="ECO:0000313" key="3">
    <source>
        <dbReference type="Proteomes" id="UP000769157"/>
    </source>
</evidence>
<name>A0A9P8PDK6_9ASCO</name>